<feature type="compositionally biased region" description="Polar residues" evidence="2">
    <location>
        <begin position="207"/>
        <end position="226"/>
    </location>
</feature>
<feature type="region of interest" description="Disordered" evidence="2">
    <location>
        <begin position="207"/>
        <end position="245"/>
    </location>
</feature>
<evidence type="ECO:0000256" key="2">
    <source>
        <dbReference type="SAM" id="MobiDB-lite"/>
    </source>
</evidence>
<dbReference type="WBParaSite" id="scf7180000417826.g1821">
    <property type="protein sequence ID" value="scf7180000417826.g1821"/>
    <property type="gene ID" value="scf7180000417826.g1821"/>
</dbReference>
<organism evidence="3 4">
    <name type="scientific">Meloidogyne floridensis</name>
    <dbReference type="NCBI Taxonomy" id="298350"/>
    <lineage>
        <taxon>Eukaryota</taxon>
        <taxon>Metazoa</taxon>
        <taxon>Ecdysozoa</taxon>
        <taxon>Nematoda</taxon>
        <taxon>Chromadorea</taxon>
        <taxon>Rhabditida</taxon>
        <taxon>Tylenchina</taxon>
        <taxon>Tylenchomorpha</taxon>
        <taxon>Tylenchoidea</taxon>
        <taxon>Meloidogynidae</taxon>
        <taxon>Meloidogyninae</taxon>
        <taxon>Meloidogyne</taxon>
    </lineage>
</organism>
<reference evidence="4" key="1">
    <citation type="submission" date="2022-11" db="UniProtKB">
        <authorList>
            <consortium name="WormBaseParasite"/>
        </authorList>
    </citation>
    <scope>IDENTIFICATION</scope>
</reference>
<feature type="compositionally biased region" description="Polar residues" evidence="2">
    <location>
        <begin position="121"/>
        <end position="140"/>
    </location>
</feature>
<feature type="coiled-coil region" evidence="1">
    <location>
        <begin position="51"/>
        <end position="78"/>
    </location>
</feature>
<dbReference type="AlphaFoldDB" id="A0A915NKW6"/>
<accession>A0A915NKW6</accession>
<keyword evidence="1" id="KW-0175">Coiled coil</keyword>
<feature type="compositionally biased region" description="Polar residues" evidence="2">
    <location>
        <begin position="397"/>
        <end position="420"/>
    </location>
</feature>
<protein>
    <submittedName>
        <fullName evidence="4">Uncharacterized protein</fullName>
    </submittedName>
</protein>
<keyword evidence="3" id="KW-1185">Reference proteome</keyword>
<evidence type="ECO:0000313" key="3">
    <source>
        <dbReference type="Proteomes" id="UP000887560"/>
    </source>
</evidence>
<feature type="region of interest" description="Disordered" evidence="2">
    <location>
        <begin position="121"/>
        <end position="147"/>
    </location>
</feature>
<dbReference type="Proteomes" id="UP000887560">
    <property type="component" value="Unplaced"/>
</dbReference>
<evidence type="ECO:0000256" key="1">
    <source>
        <dbReference type="SAM" id="Coils"/>
    </source>
</evidence>
<sequence length="625" mass="69232">MPSSKPITSQLGPAIKVLKQHLAAANALLRAGSGRDIAQLRAMSHHLSRTLDRVNALNEKWTSLIDRLEGQALAIEERIYREFPPLPPEEGQQPRPKHFMEIAEQARRALNQINTLLEPSTIASSSDQTPCSDQTLSNQKPEQHKYVPAHQQINQQLNQQIIQQINQQSYIRIHGKTSNNQENHSQPSATLESSPANHLITTKQLTPQAVKQPNQPFSSKANQNKGQEPGACRKTKKTAPASTSRLVEDFSSQPVLELSEHNSYIAQSILEHLRPSIPVRKGLESKRATTVSATLSSITEVPALSHILASGKNKPTGSKCLAPPSQASTMATVTSNMVTPTNQKPHVALTVGRPVSLNTQDSKCMDPIVIHPPQSTLIQEGIYESNQNTNHEKAEFNTINSPNQEQNMASRKSHQRLTSPRSFDNSRLFNINTLQSISLILGKAEASPFVSKLVSEHRPLTTEVLKLFLLVREKFLSAWTVQCSSPSNNQCRLPSIGLAAYFCYLLTFLIKAYILLCHTVATLIVPTFLHTLADGEGDANPNDKRVAIPPIINPAQITAQSEWLMQSYRTPLINNFEKFSHTKKSLFEGTSIIWRPKWPASIRHELSNITDMSSVPSLPTIIGHS</sequence>
<evidence type="ECO:0000313" key="4">
    <source>
        <dbReference type="WBParaSite" id="scf7180000417826.g1821"/>
    </source>
</evidence>
<name>A0A915NKW6_9BILA</name>
<feature type="region of interest" description="Disordered" evidence="2">
    <location>
        <begin position="396"/>
        <end position="420"/>
    </location>
</feature>
<proteinExistence type="predicted"/>